<keyword evidence="11" id="KW-1185">Reference proteome</keyword>
<keyword evidence="3 8" id="KW-0813">Transport</keyword>
<dbReference type="GO" id="GO:0005886">
    <property type="term" value="C:plasma membrane"/>
    <property type="evidence" value="ECO:0007669"/>
    <property type="project" value="UniProtKB-SubCell"/>
</dbReference>
<protein>
    <recommendedName>
        <fullName evidence="8">Biotin transporter</fullName>
    </recommendedName>
</protein>
<reference evidence="11" key="1">
    <citation type="submission" date="2017-09" db="EMBL/GenBank/DDBJ databases">
        <title>Genome sequence of Nannocystis excedens DSM 71.</title>
        <authorList>
            <person name="Blom J."/>
        </authorList>
    </citation>
    <scope>NUCLEOTIDE SEQUENCE [LARGE SCALE GENOMIC DNA]</scope>
    <source>
        <strain evidence="11">type strain: E19</strain>
    </source>
</reference>
<evidence type="ECO:0000256" key="9">
    <source>
        <dbReference type="SAM" id="Phobius"/>
    </source>
</evidence>
<evidence type="ECO:0000256" key="7">
    <source>
        <dbReference type="ARBA" id="ARBA00023136"/>
    </source>
</evidence>
<evidence type="ECO:0000256" key="3">
    <source>
        <dbReference type="ARBA" id="ARBA00022448"/>
    </source>
</evidence>
<keyword evidence="6 9" id="KW-1133">Transmembrane helix</keyword>
<feature type="transmembrane region" description="Helical" evidence="9">
    <location>
        <begin position="6"/>
        <end position="28"/>
    </location>
</feature>
<dbReference type="PANTHER" id="PTHR34295">
    <property type="entry name" value="BIOTIN TRANSPORTER BIOY"/>
    <property type="match status" value="1"/>
</dbReference>
<evidence type="ECO:0000313" key="11">
    <source>
        <dbReference type="Proteomes" id="UP000223606"/>
    </source>
</evidence>
<dbReference type="RefSeq" id="WP_099554940.1">
    <property type="nucleotide sequence ID" value="NZ_LT960614.1"/>
</dbReference>
<dbReference type="Pfam" id="PF02632">
    <property type="entry name" value="BioY"/>
    <property type="match status" value="1"/>
</dbReference>
<dbReference type="EMBL" id="LT960614">
    <property type="protein sequence ID" value="SON54535.1"/>
    <property type="molecule type" value="Genomic_DNA"/>
</dbReference>
<evidence type="ECO:0000256" key="4">
    <source>
        <dbReference type="ARBA" id="ARBA00022475"/>
    </source>
</evidence>
<comment type="subcellular location">
    <subcellularLocation>
        <location evidence="1 8">Cell membrane</location>
        <topology evidence="1 8">Multi-pass membrane protein</topology>
    </subcellularLocation>
</comment>
<dbReference type="AlphaFoldDB" id="A0A2C9D4V8"/>
<feature type="transmembrane region" description="Helical" evidence="9">
    <location>
        <begin position="85"/>
        <end position="106"/>
    </location>
</feature>
<organism evidence="10 11">
    <name type="scientific">Hartmannibacter diazotrophicus</name>
    <dbReference type="NCBI Taxonomy" id="1482074"/>
    <lineage>
        <taxon>Bacteria</taxon>
        <taxon>Pseudomonadati</taxon>
        <taxon>Pseudomonadota</taxon>
        <taxon>Alphaproteobacteria</taxon>
        <taxon>Hyphomicrobiales</taxon>
        <taxon>Pleomorphomonadaceae</taxon>
        <taxon>Hartmannibacter</taxon>
    </lineage>
</organism>
<dbReference type="Gene3D" id="1.10.1760.20">
    <property type="match status" value="1"/>
</dbReference>
<feature type="transmembrane region" description="Helical" evidence="9">
    <location>
        <begin position="118"/>
        <end position="144"/>
    </location>
</feature>
<comment type="similarity">
    <text evidence="2 8">Belongs to the BioY family.</text>
</comment>
<name>A0A2C9D4V8_9HYPH</name>
<sequence length="186" mass="18699">MTNRDFVLMVLFAAIIAALGLVPPIQFIAGVPISLQTLGVMLAGLCLGPMRAGGAIVVILILVAIGVPVLSGGRGGLAVYAGPTAGYLVGWLPGAMVTGWLADRFIGPSRSASTKKAVIGGVAAAIIGGIGVVYALGIPWLAFVANAPIVKMAYGNLAFIPGDVVKAVLAALIANSVARVYPLPRG</sequence>
<evidence type="ECO:0000256" key="5">
    <source>
        <dbReference type="ARBA" id="ARBA00022692"/>
    </source>
</evidence>
<keyword evidence="7 8" id="KW-0472">Membrane</keyword>
<evidence type="ECO:0000256" key="6">
    <source>
        <dbReference type="ARBA" id="ARBA00022989"/>
    </source>
</evidence>
<dbReference type="InterPro" id="IPR003784">
    <property type="entry name" value="BioY"/>
</dbReference>
<dbReference type="Proteomes" id="UP000223606">
    <property type="component" value="Chromosome 1"/>
</dbReference>
<feature type="transmembrane region" description="Helical" evidence="9">
    <location>
        <begin position="40"/>
        <end position="65"/>
    </location>
</feature>
<keyword evidence="5 9" id="KW-0812">Transmembrane</keyword>
<evidence type="ECO:0000256" key="1">
    <source>
        <dbReference type="ARBA" id="ARBA00004651"/>
    </source>
</evidence>
<evidence type="ECO:0000256" key="2">
    <source>
        <dbReference type="ARBA" id="ARBA00010692"/>
    </source>
</evidence>
<accession>A0A2C9D4V8</accession>
<keyword evidence="4 8" id="KW-1003">Cell membrane</keyword>
<proteinExistence type="inferred from homology"/>
<dbReference type="PIRSF" id="PIRSF016661">
    <property type="entry name" value="BioY"/>
    <property type="match status" value="1"/>
</dbReference>
<evidence type="ECO:0000256" key="8">
    <source>
        <dbReference type="PIRNR" id="PIRNR016661"/>
    </source>
</evidence>
<dbReference type="PANTHER" id="PTHR34295:SF4">
    <property type="entry name" value="BIOTIN TRANSPORTER BIOY-RELATED"/>
    <property type="match status" value="1"/>
</dbReference>
<dbReference type="KEGG" id="hdi:HDIA_0994"/>
<evidence type="ECO:0000313" key="10">
    <source>
        <dbReference type="EMBL" id="SON54535.1"/>
    </source>
</evidence>
<dbReference type="OrthoDB" id="9803495at2"/>
<dbReference type="GO" id="GO:0015225">
    <property type="term" value="F:biotin transmembrane transporter activity"/>
    <property type="evidence" value="ECO:0007669"/>
    <property type="project" value="UniProtKB-UniRule"/>
</dbReference>
<gene>
    <name evidence="10" type="ORF">HDIA_0994</name>
</gene>